<evidence type="ECO:0000313" key="2">
    <source>
        <dbReference type="Proteomes" id="UP001066276"/>
    </source>
</evidence>
<keyword evidence="2" id="KW-1185">Reference proteome</keyword>
<organism evidence="1 2">
    <name type="scientific">Pleurodeles waltl</name>
    <name type="common">Iberian ribbed newt</name>
    <dbReference type="NCBI Taxonomy" id="8319"/>
    <lineage>
        <taxon>Eukaryota</taxon>
        <taxon>Metazoa</taxon>
        <taxon>Chordata</taxon>
        <taxon>Craniata</taxon>
        <taxon>Vertebrata</taxon>
        <taxon>Euteleostomi</taxon>
        <taxon>Amphibia</taxon>
        <taxon>Batrachia</taxon>
        <taxon>Caudata</taxon>
        <taxon>Salamandroidea</taxon>
        <taxon>Salamandridae</taxon>
        <taxon>Pleurodelinae</taxon>
        <taxon>Pleurodeles</taxon>
    </lineage>
</organism>
<comment type="caution">
    <text evidence="1">The sequence shown here is derived from an EMBL/GenBank/DDBJ whole genome shotgun (WGS) entry which is preliminary data.</text>
</comment>
<gene>
    <name evidence="1" type="ORF">NDU88_005391</name>
</gene>
<evidence type="ECO:0000313" key="1">
    <source>
        <dbReference type="EMBL" id="KAJ1173560.1"/>
    </source>
</evidence>
<reference evidence="1" key="1">
    <citation type="journal article" date="2022" name="bioRxiv">
        <title>Sequencing and chromosome-scale assembly of the giantPleurodeles waltlgenome.</title>
        <authorList>
            <person name="Brown T."/>
            <person name="Elewa A."/>
            <person name="Iarovenko S."/>
            <person name="Subramanian E."/>
            <person name="Araus A.J."/>
            <person name="Petzold A."/>
            <person name="Susuki M."/>
            <person name="Suzuki K.-i.T."/>
            <person name="Hayashi T."/>
            <person name="Toyoda A."/>
            <person name="Oliveira C."/>
            <person name="Osipova E."/>
            <person name="Leigh N.D."/>
            <person name="Simon A."/>
            <person name="Yun M.H."/>
        </authorList>
    </citation>
    <scope>NUCLEOTIDE SEQUENCE</scope>
    <source>
        <strain evidence="1">20211129_DDA</strain>
        <tissue evidence="1">Liver</tissue>
    </source>
</reference>
<dbReference type="Proteomes" id="UP001066276">
    <property type="component" value="Chromosome 4_1"/>
</dbReference>
<accession>A0AAV7TA96</accession>
<dbReference type="EMBL" id="JANPWB010000007">
    <property type="protein sequence ID" value="KAJ1173560.1"/>
    <property type="molecule type" value="Genomic_DNA"/>
</dbReference>
<sequence>MWLVRAPRLSSFRAHTQVPTMLCGLLANDAFPPPAGNLALDLWRFDSFLRISLALLVHACTKRLSLIVSLCTRGFRSGPLSPLRVQAFDPTQDNEEWAGGAWKASGQQRVMKK</sequence>
<protein>
    <submittedName>
        <fullName evidence="1">Uncharacterized protein</fullName>
    </submittedName>
</protein>
<name>A0AAV7TA96_PLEWA</name>
<proteinExistence type="predicted"/>
<dbReference type="AlphaFoldDB" id="A0AAV7TA96"/>